<sequence>MHSHAGYDARELTRFAHKTHPLWWGILGVVTIEATVVASLIASYFYLRMDAEAWPPPGVDPPGLLFPTINLVLLVTSSGTMYWAGWGINRENKLVLTLGTSASVALASLVLVLRGIELSDLGFLWNSHPYGSIVWTMMGFHFVHVVSAIIGTAVVAFLAGIGYFTRERQLGVVVDTLYWYFVAGIWIPLYLVLCWAPRVL</sequence>
<feature type="transmembrane region" description="Helical" evidence="10">
    <location>
        <begin position="64"/>
        <end position="83"/>
    </location>
</feature>
<feature type="transmembrane region" description="Helical" evidence="10">
    <location>
        <begin position="177"/>
        <end position="198"/>
    </location>
</feature>
<dbReference type="SUPFAM" id="SSF81452">
    <property type="entry name" value="Cytochrome c oxidase subunit III-like"/>
    <property type="match status" value="1"/>
</dbReference>
<feature type="transmembrane region" description="Helical" evidence="10">
    <location>
        <begin position="95"/>
        <end position="113"/>
    </location>
</feature>
<dbReference type="InterPro" id="IPR013833">
    <property type="entry name" value="Cyt_c_oxidase_su3_a-hlx"/>
</dbReference>
<dbReference type="Pfam" id="PF00510">
    <property type="entry name" value="COX3"/>
    <property type="match status" value="1"/>
</dbReference>
<evidence type="ECO:0000256" key="8">
    <source>
        <dbReference type="ARBA" id="ARBA00031625"/>
    </source>
</evidence>
<evidence type="ECO:0000256" key="4">
    <source>
        <dbReference type="ARBA" id="ARBA00022692"/>
    </source>
</evidence>
<dbReference type="CDD" id="cd00386">
    <property type="entry name" value="Heme_Cu_Oxidase_III_like"/>
    <property type="match status" value="1"/>
</dbReference>
<keyword evidence="7 10" id="KW-0472">Membrane</keyword>
<comment type="similarity">
    <text evidence="2 9">Belongs to the cytochrome c oxidase subunit 3 family.</text>
</comment>
<gene>
    <name evidence="12" type="ORF">N5A92_14680</name>
</gene>
<dbReference type="PANTHER" id="PTHR11403:SF7">
    <property type="entry name" value="CYTOCHROME C OXIDASE SUBUNIT 3"/>
    <property type="match status" value="1"/>
</dbReference>
<protein>
    <recommendedName>
        <fullName evidence="3">cytochrome-c oxidase</fullName>
        <ecNumber evidence="3">7.1.1.9</ecNumber>
    </recommendedName>
    <alternativeName>
        <fullName evidence="8">Cytochrome c oxidase polypeptide III</fullName>
    </alternativeName>
</protein>
<proteinExistence type="inferred from homology"/>
<keyword evidence="6 10" id="KW-1133">Transmembrane helix</keyword>
<keyword evidence="5" id="KW-1278">Translocase</keyword>
<feature type="transmembrane region" description="Helical" evidence="10">
    <location>
        <begin position="21"/>
        <end position="44"/>
    </location>
</feature>
<dbReference type="RefSeq" id="WP_260904058.1">
    <property type="nucleotide sequence ID" value="NZ_JAOCZP010000004.1"/>
</dbReference>
<evidence type="ECO:0000256" key="3">
    <source>
        <dbReference type="ARBA" id="ARBA00012949"/>
    </source>
</evidence>
<evidence type="ECO:0000256" key="5">
    <source>
        <dbReference type="ARBA" id="ARBA00022967"/>
    </source>
</evidence>
<dbReference type="InterPro" id="IPR024791">
    <property type="entry name" value="Cyt_c/ubiquinol_Oxase_su3"/>
</dbReference>
<evidence type="ECO:0000256" key="6">
    <source>
        <dbReference type="ARBA" id="ARBA00022989"/>
    </source>
</evidence>
<name>A0ABT2LNZ4_9HYPH</name>
<dbReference type="Proteomes" id="UP001320831">
    <property type="component" value="Unassembled WGS sequence"/>
</dbReference>
<evidence type="ECO:0000313" key="12">
    <source>
        <dbReference type="EMBL" id="MCT7376281.1"/>
    </source>
</evidence>
<evidence type="ECO:0000256" key="10">
    <source>
        <dbReference type="SAM" id="Phobius"/>
    </source>
</evidence>
<evidence type="ECO:0000259" key="11">
    <source>
        <dbReference type="PROSITE" id="PS50253"/>
    </source>
</evidence>
<dbReference type="InterPro" id="IPR035973">
    <property type="entry name" value="Cyt_c_oxidase_su3-like_sf"/>
</dbReference>
<keyword evidence="4 9" id="KW-0812">Transmembrane</keyword>
<feature type="transmembrane region" description="Helical" evidence="10">
    <location>
        <begin position="133"/>
        <end position="165"/>
    </location>
</feature>
<dbReference type="EMBL" id="JAOCZP010000004">
    <property type="protein sequence ID" value="MCT7376281.1"/>
    <property type="molecule type" value="Genomic_DNA"/>
</dbReference>
<evidence type="ECO:0000256" key="9">
    <source>
        <dbReference type="RuleBase" id="RU003376"/>
    </source>
</evidence>
<reference evidence="12 13" key="1">
    <citation type="submission" date="2022-09" db="EMBL/GenBank/DDBJ databases">
        <title>Chelativorans salina sp. nov., a novel slightly halophilic bacterium isolated from a saline lake sediment enrichment.</title>
        <authorList>
            <person name="Gao L."/>
            <person name="Fang B.-Z."/>
            <person name="Li W.-J."/>
        </authorList>
    </citation>
    <scope>NUCLEOTIDE SEQUENCE [LARGE SCALE GENOMIC DNA]</scope>
    <source>
        <strain evidence="12 13">EGI FJ00035</strain>
    </source>
</reference>
<feature type="domain" description="Heme-copper oxidase subunit III family profile" evidence="11">
    <location>
        <begin position="1"/>
        <end position="198"/>
    </location>
</feature>
<dbReference type="Gene3D" id="1.20.120.80">
    <property type="entry name" value="Cytochrome c oxidase, subunit III, four-helix bundle"/>
    <property type="match status" value="1"/>
</dbReference>
<dbReference type="EC" id="7.1.1.9" evidence="3"/>
<evidence type="ECO:0000256" key="7">
    <source>
        <dbReference type="ARBA" id="ARBA00023136"/>
    </source>
</evidence>
<evidence type="ECO:0000256" key="1">
    <source>
        <dbReference type="ARBA" id="ARBA00004141"/>
    </source>
</evidence>
<comment type="subcellular location">
    <subcellularLocation>
        <location evidence="9">Cell membrane</location>
        <topology evidence="9">Multi-pass membrane protein</topology>
    </subcellularLocation>
    <subcellularLocation>
        <location evidence="1">Membrane</location>
        <topology evidence="1">Multi-pass membrane protein</topology>
    </subcellularLocation>
</comment>
<dbReference type="PANTHER" id="PTHR11403">
    <property type="entry name" value="CYTOCHROME C OXIDASE SUBUNIT III"/>
    <property type="match status" value="1"/>
</dbReference>
<dbReference type="PROSITE" id="PS50253">
    <property type="entry name" value="COX3"/>
    <property type="match status" value="1"/>
</dbReference>
<comment type="caution">
    <text evidence="12">The sequence shown here is derived from an EMBL/GenBank/DDBJ whole genome shotgun (WGS) entry which is preliminary data.</text>
</comment>
<dbReference type="InterPro" id="IPR000298">
    <property type="entry name" value="Cyt_c_oxidase-like_su3"/>
</dbReference>
<evidence type="ECO:0000313" key="13">
    <source>
        <dbReference type="Proteomes" id="UP001320831"/>
    </source>
</evidence>
<accession>A0ABT2LNZ4</accession>
<organism evidence="12 13">
    <name type="scientific">Chelativorans salis</name>
    <dbReference type="NCBI Taxonomy" id="2978478"/>
    <lineage>
        <taxon>Bacteria</taxon>
        <taxon>Pseudomonadati</taxon>
        <taxon>Pseudomonadota</taxon>
        <taxon>Alphaproteobacteria</taxon>
        <taxon>Hyphomicrobiales</taxon>
        <taxon>Phyllobacteriaceae</taxon>
        <taxon>Chelativorans</taxon>
    </lineage>
</organism>
<evidence type="ECO:0000256" key="2">
    <source>
        <dbReference type="ARBA" id="ARBA00010581"/>
    </source>
</evidence>
<keyword evidence="13" id="KW-1185">Reference proteome</keyword>